<dbReference type="AlphaFoldDB" id="A0A291QG34"/>
<protein>
    <submittedName>
        <fullName evidence="2">Protein tyrosine/serine phosphatase</fullName>
    </submittedName>
</protein>
<dbReference type="Proteomes" id="UP000221011">
    <property type="component" value="Chromosome"/>
</dbReference>
<dbReference type="InterPro" id="IPR026893">
    <property type="entry name" value="Tyr/Ser_Pase_IphP-type"/>
</dbReference>
<evidence type="ECO:0000313" key="3">
    <source>
        <dbReference type="Proteomes" id="UP000221011"/>
    </source>
</evidence>
<name>A0A291QG34_9ACTN</name>
<evidence type="ECO:0000313" key="2">
    <source>
        <dbReference type="EMBL" id="ATL30405.1"/>
    </source>
</evidence>
<proteinExistence type="predicted"/>
<accession>A0A291QG34</accession>
<dbReference type="Gene3D" id="3.90.190.10">
    <property type="entry name" value="Protein tyrosine phosphatase superfamily"/>
    <property type="match status" value="1"/>
</dbReference>
<dbReference type="EMBL" id="CP022685">
    <property type="protein sequence ID" value="ATL30405.1"/>
    <property type="molecule type" value="Genomic_DNA"/>
</dbReference>
<dbReference type="InterPro" id="IPR016130">
    <property type="entry name" value="Tyr_Pase_AS"/>
</dbReference>
<dbReference type="RefSeq" id="WP_234362882.1">
    <property type="nucleotide sequence ID" value="NZ_CP022685.1"/>
</dbReference>
<dbReference type="InterPro" id="IPR000387">
    <property type="entry name" value="Tyr_Pase_dom"/>
</dbReference>
<keyword evidence="3" id="KW-1185">Reference proteome</keyword>
<dbReference type="GO" id="GO:0004721">
    <property type="term" value="F:phosphoprotein phosphatase activity"/>
    <property type="evidence" value="ECO:0007669"/>
    <property type="project" value="InterPro"/>
</dbReference>
<dbReference type="Pfam" id="PF13350">
    <property type="entry name" value="Y_phosphatase3"/>
    <property type="match status" value="1"/>
</dbReference>
<dbReference type="SUPFAM" id="SSF52799">
    <property type="entry name" value="(Phosphotyrosine protein) phosphatases II"/>
    <property type="match status" value="1"/>
</dbReference>
<sequence length="276" mass="30069">MNRHDRDTHDRDTNDRHIPFARLHNVRDLGGLRTADGGLVRSGLLYRADSLGKLRADDGADEAERADWARFCALGPRAVVDLRYDWEIAAKGRVPELPGLAYHQLSIEHRPYDQAALGPDVEPGPYLAERYVEVAHDGVKEIRAVLDVIAASAAAKEPLVFHCASGKDRTGLIAALVLALVGVPEDAIVEDFALTGLASDRLLADWRTTHPEATGIWPGYGKAPSEVMTLFLAALTERYGSVRGYADELLGTDEEFAAALRRALVEVAVEAEAERG</sequence>
<dbReference type="PROSITE" id="PS00383">
    <property type="entry name" value="TYR_PHOSPHATASE_1"/>
    <property type="match status" value="1"/>
</dbReference>
<gene>
    <name evidence="2" type="ORF">KY5_5387c</name>
</gene>
<dbReference type="InterPro" id="IPR029021">
    <property type="entry name" value="Prot-tyrosine_phosphatase-like"/>
</dbReference>
<reference evidence="2 3" key="1">
    <citation type="submission" date="2017-08" db="EMBL/GenBank/DDBJ databases">
        <title>Complete Genome Sequence of Streptomyces formicae KY5, the formicamycin producer.</title>
        <authorList>
            <person name="Holmes N.A."/>
            <person name="Devine R."/>
            <person name="Qin Z."/>
            <person name="Seipke R.F."/>
            <person name="Wilkinson B."/>
            <person name="Hutchings M.I."/>
        </authorList>
    </citation>
    <scope>NUCLEOTIDE SEQUENCE [LARGE SCALE GENOMIC DNA]</scope>
    <source>
        <strain evidence="2 3">KY5</strain>
    </source>
</reference>
<evidence type="ECO:0000259" key="1">
    <source>
        <dbReference type="PROSITE" id="PS50056"/>
    </source>
</evidence>
<organism evidence="2 3">
    <name type="scientific">Streptomyces formicae</name>
    <dbReference type="NCBI Taxonomy" id="1616117"/>
    <lineage>
        <taxon>Bacteria</taxon>
        <taxon>Bacillati</taxon>
        <taxon>Actinomycetota</taxon>
        <taxon>Actinomycetes</taxon>
        <taxon>Kitasatosporales</taxon>
        <taxon>Streptomycetaceae</taxon>
        <taxon>Streptomyces</taxon>
    </lineage>
</organism>
<dbReference type="KEGG" id="sfk:KY5_5387c"/>
<feature type="domain" description="Tyrosine specific protein phosphatases" evidence="1">
    <location>
        <begin position="136"/>
        <end position="201"/>
    </location>
</feature>
<dbReference type="PROSITE" id="PS50056">
    <property type="entry name" value="TYR_PHOSPHATASE_2"/>
    <property type="match status" value="1"/>
</dbReference>